<dbReference type="EMBL" id="JAADJZ010000001">
    <property type="protein sequence ID" value="KAF2878562.1"/>
    <property type="molecule type" value="Genomic_DNA"/>
</dbReference>
<feature type="signal peptide" evidence="1">
    <location>
        <begin position="1"/>
        <end position="23"/>
    </location>
</feature>
<keyword evidence="1" id="KW-0732">Signal</keyword>
<evidence type="ECO:0000313" key="3">
    <source>
        <dbReference type="Proteomes" id="UP000481861"/>
    </source>
</evidence>
<organism evidence="2 3">
    <name type="scientific">Massariosphaeria phaeospora</name>
    <dbReference type="NCBI Taxonomy" id="100035"/>
    <lineage>
        <taxon>Eukaryota</taxon>
        <taxon>Fungi</taxon>
        <taxon>Dikarya</taxon>
        <taxon>Ascomycota</taxon>
        <taxon>Pezizomycotina</taxon>
        <taxon>Dothideomycetes</taxon>
        <taxon>Pleosporomycetidae</taxon>
        <taxon>Pleosporales</taxon>
        <taxon>Pleosporales incertae sedis</taxon>
        <taxon>Massariosphaeria</taxon>
    </lineage>
</organism>
<evidence type="ECO:0000313" key="2">
    <source>
        <dbReference type="EMBL" id="KAF2878562.1"/>
    </source>
</evidence>
<keyword evidence="3" id="KW-1185">Reference proteome</keyword>
<accession>A0A7C8MPQ8</accession>
<gene>
    <name evidence="2" type="ORF">BDV95DRAFT_25366</name>
</gene>
<evidence type="ECO:0000256" key="1">
    <source>
        <dbReference type="SAM" id="SignalP"/>
    </source>
</evidence>
<sequence>MSRWFLPRRRVLCGLLLCRLVGLERFPARTELGPSLFRFGFLRPRTISRNGTLLWQVDRRKPPCTSSFIRNISSRNHEVPCSRLAACSLRHLSIHANEQSTSTPDKTVTALLHSQARRLTTARNFRLLDYAASTAAHRKHIRPLKRKHAATLALRRTNESIRILCLGKAYLAPVRANTIPFSPLGGQSR</sequence>
<name>A0A7C8MPQ8_9PLEO</name>
<protein>
    <recommendedName>
        <fullName evidence="4">Secreted protein</fullName>
    </recommendedName>
</protein>
<reference evidence="2 3" key="1">
    <citation type="submission" date="2020-01" db="EMBL/GenBank/DDBJ databases">
        <authorList>
            <consortium name="DOE Joint Genome Institute"/>
            <person name="Haridas S."/>
            <person name="Albert R."/>
            <person name="Binder M."/>
            <person name="Bloem J."/>
            <person name="Labutti K."/>
            <person name="Salamov A."/>
            <person name="Andreopoulos B."/>
            <person name="Baker S.E."/>
            <person name="Barry K."/>
            <person name="Bills G."/>
            <person name="Bluhm B.H."/>
            <person name="Cannon C."/>
            <person name="Castanera R."/>
            <person name="Culley D.E."/>
            <person name="Daum C."/>
            <person name="Ezra D."/>
            <person name="Gonzalez J.B."/>
            <person name="Henrissat B."/>
            <person name="Kuo A."/>
            <person name="Liang C."/>
            <person name="Lipzen A."/>
            <person name="Lutzoni F."/>
            <person name="Magnuson J."/>
            <person name="Mondo S."/>
            <person name="Nolan M."/>
            <person name="Ohm R."/>
            <person name="Pangilinan J."/>
            <person name="Park H.-J.H."/>
            <person name="Ramirez L."/>
            <person name="Alfaro M."/>
            <person name="Sun H."/>
            <person name="Tritt A."/>
            <person name="Yoshinaga Y."/>
            <person name="Zwiers L.-H.L."/>
            <person name="Turgeon B.G."/>
            <person name="Goodwin S.B."/>
            <person name="Spatafora J.W."/>
            <person name="Crous P.W."/>
            <person name="Grigoriev I.V."/>
        </authorList>
    </citation>
    <scope>NUCLEOTIDE SEQUENCE [LARGE SCALE GENOMIC DNA]</scope>
    <source>
        <strain evidence="2 3">CBS 611.86</strain>
    </source>
</reference>
<comment type="caution">
    <text evidence="2">The sequence shown here is derived from an EMBL/GenBank/DDBJ whole genome shotgun (WGS) entry which is preliminary data.</text>
</comment>
<dbReference type="AlphaFoldDB" id="A0A7C8MPQ8"/>
<proteinExistence type="predicted"/>
<feature type="chain" id="PRO_5028817150" description="Secreted protein" evidence="1">
    <location>
        <begin position="24"/>
        <end position="189"/>
    </location>
</feature>
<dbReference type="Proteomes" id="UP000481861">
    <property type="component" value="Unassembled WGS sequence"/>
</dbReference>
<evidence type="ECO:0008006" key="4">
    <source>
        <dbReference type="Google" id="ProtNLM"/>
    </source>
</evidence>